<dbReference type="Proteomes" id="UP000809829">
    <property type="component" value="Unassembled WGS sequence"/>
</dbReference>
<evidence type="ECO:0000256" key="4">
    <source>
        <dbReference type="RuleBase" id="RU365031"/>
    </source>
</evidence>
<gene>
    <name evidence="5" type="ORF">JOC83_002318</name>
</gene>
<sequence length="266" mass="30096">MKHIVETTDFPRTRESLREDFINIGLKKGMTVLVHTSLSSIGWVNGGSVAVIEALTDVVTEEGTIVMPSQSTNLSDPSEWGNPPVPESWWGTIRDTMPAYDKHYTPTIGMGRVVETFRTYPGVVRSDHPAYSFVAWGKEKNAIINHHSLHFGLGEQSPLGVLDKLEAFVLLLGASFENTTAFHLAEYRIPYRTEVQKEAPIIENGKRVWKTYRELSFREELFEDIGADFLQVGDMKVGKVGSARTYLFSFSEAVRYAEKWLTRYDK</sequence>
<dbReference type="RefSeq" id="WP_205187360.1">
    <property type="nucleotide sequence ID" value="NZ_JAFBFC010000004.1"/>
</dbReference>
<keyword evidence="4" id="KW-0046">Antibiotic resistance</keyword>
<dbReference type="InterPro" id="IPR003679">
    <property type="entry name" value="Amioglycoside_AcTrfase"/>
</dbReference>
<dbReference type="EC" id="2.3.1.-" evidence="4"/>
<evidence type="ECO:0000313" key="6">
    <source>
        <dbReference type="Proteomes" id="UP000809829"/>
    </source>
</evidence>
<name>A0ABS2QVI1_9BACI</name>
<keyword evidence="2 4" id="KW-0808">Transferase</keyword>
<evidence type="ECO:0000256" key="1">
    <source>
        <dbReference type="ARBA" id="ARBA00006383"/>
    </source>
</evidence>
<evidence type="ECO:0000256" key="3">
    <source>
        <dbReference type="ARBA" id="ARBA00023315"/>
    </source>
</evidence>
<dbReference type="InterPro" id="IPR028345">
    <property type="entry name" value="Antibiotic_NAT-like"/>
</dbReference>
<evidence type="ECO:0000256" key="2">
    <source>
        <dbReference type="ARBA" id="ARBA00022679"/>
    </source>
</evidence>
<organism evidence="5 6">
    <name type="scientific">Priestia iocasae</name>
    <dbReference type="NCBI Taxonomy" id="2291674"/>
    <lineage>
        <taxon>Bacteria</taxon>
        <taxon>Bacillati</taxon>
        <taxon>Bacillota</taxon>
        <taxon>Bacilli</taxon>
        <taxon>Bacillales</taxon>
        <taxon>Bacillaceae</taxon>
        <taxon>Priestia</taxon>
    </lineage>
</organism>
<comment type="caution">
    <text evidence="5">The sequence shown here is derived from an EMBL/GenBank/DDBJ whole genome shotgun (WGS) entry which is preliminary data.</text>
</comment>
<dbReference type="EMBL" id="JAFBFC010000004">
    <property type="protein sequence ID" value="MBM7703469.1"/>
    <property type="molecule type" value="Genomic_DNA"/>
</dbReference>
<accession>A0ABS2QVI1</accession>
<keyword evidence="3 4" id="KW-0012">Acyltransferase</keyword>
<proteinExistence type="inferred from homology"/>
<reference evidence="5 6" key="1">
    <citation type="submission" date="2021-01" db="EMBL/GenBank/DDBJ databases">
        <title>Genomic Encyclopedia of Type Strains, Phase IV (KMG-IV): sequencing the most valuable type-strain genomes for metagenomic binning, comparative biology and taxonomic classification.</title>
        <authorList>
            <person name="Goeker M."/>
        </authorList>
    </citation>
    <scope>NUCLEOTIDE SEQUENCE [LARGE SCALE GENOMIC DNA]</scope>
    <source>
        <strain evidence="5 6">DSM 104297</strain>
    </source>
</reference>
<protein>
    <recommendedName>
        <fullName evidence="4">Aminoglycoside N(3)-acetyltransferase</fullName>
        <ecNumber evidence="4">2.3.1.-</ecNumber>
    </recommendedName>
</protein>
<dbReference type="SUPFAM" id="SSF110710">
    <property type="entry name" value="TTHA0583/YokD-like"/>
    <property type="match status" value="1"/>
</dbReference>
<keyword evidence="6" id="KW-1185">Reference proteome</keyword>
<comment type="similarity">
    <text evidence="1 4">Belongs to the antibiotic N-acetyltransferase family.</text>
</comment>
<comment type="catalytic activity">
    <reaction evidence="4">
        <text>a 2-deoxystreptamine antibiotic + acetyl-CoA = an N(3)-acetyl-2-deoxystreptamine antibiotic + CoA + H(+)</text>
        <dbReference type="Rhea" id="RHEA:12665"/>
        <dbReference type="ChEBI" id="CHEBI:15378"/>
        <dbReference type="ChEBI" id="CHEBI:57287"/>
        <dbReference type="ChEBI" id="CHEBI:57288"/>
        <dbReference type="ChEBI" id="CHEBI:57921"/>
        <dbReference type="ChEBI" id="CHEBI:77452"/>
        <dbReference type="EC" id="2.3.1.81"/>
    </reaction>
</comment>
<dbReference type="PANTHER" id="PTHR11104:SF0">
    <property type="entry name" value="SPBETA PROPHAGE-DERIVED AMINOGLYCOSIDE N(3')-ACETYLTRANSFERASE-LIKE PROTEIN YOKD"/>
    <property type="match status" value="1"/>
</dbReference>
<dbReference type="GO" id="GO:0046353">
    <property type="term" value="F:aminoglycoside 3-N-acetyltransferase activity"/>
    <property type="evidence" value="ECO:0007669"/>
    <property type="project" value="UniProtKB-EC"/>
</dbReference>
<evidence type="ECO:0000313" key="5">
    <source>
        <dbReference type="EMBL" id="MBM7703469.1"/>
    </source>
</evidence>
<dbReference type="PANTHER" id="PTHR11104">
    <property type="entry name" value="AMINOGLYCOSIDE N3-ACETYLTRANSFERASE"/>
    <property type="match status" value="1"/>
</dbReference>
<dbReference type="Pfam" id="PF02522">
    <property type="entry name" value="Antibiotic_NAT"/>
    <property type="match status" value="1"/>
</dbReference>